<feature type="non-terminal residue" evidence="1">
    <location>
        <position position="432"/>
    </location>
</feature>
<name>A0ACC1HCD4_9FUNG</name>
<protein>
    <submittedName>
        <fullName evidence="1">Uncharacterized protein</fullName>
    </submittedName>
</protein>
<comment type="caution">
    <text evidence="1">The sequence shown here is derived from an EMBL/GenBank/DDBJ whole genome shotgun (WGS) entry which is preliminary data.</text>
</comment>
<evidence type="ECO:0000313" key="2">
    <source>
        <dbReference type="Proteomes" id="UP001145114"/>
    </source>
</evidence>
<dbReference type="Proteomes" id="UP001145114">
    <property type="component" value="Unassembled WGS sequence"/>
</dbReference>
<reference evidence="1" key="1">
    <citation type="submission" date="2022-06" db="EMBL/GenBank/DDBJ databases">
        <title>Phylogenomic reconstructions and comparative analyses of Kickxellomycotina fungi.</title>
        <authorList>
            <person name="Reynolds N.K."/>
            <person name="Stajich J.E."/>
            <person name="Barry K."/>
            <person name="Grigoriev I.V."/>
            <person name="Crous P."/>
            <person name="Smith M.E."/>
        </authorList>
    </citation>
    <scope>NUCLEOTIDE SEQUENCE</scope>
    <source>
        <strain evidence="1">RSA 2271</strain>
    </source>
</reference>
<evidence type="ECO:0000313" key="1">
    <source>
        <dbReference type="EMBL" id="KAJ1674234.1"/>
    </source>
</evidence>
<sequence length="432" mass="49431">METIRVKWGSREHWRAVHSTDRIMAYTDGSVKQKRTTASMGFRDIIISEHQGKEVGRLEFSGAMRDGPFSLTMAELLAIAVVVTLVLRGKDIHVKTDSQAAAACIKTLQQEDPKRRTEKGSMAYLGYWARHWLAARQGRVMTEWVKGHAGDTGNEQADRLADDGHTDQDSRWSLQLGPPPRPYPQYWLCVNNNPTPRSAGRTCREQEEGWAAKQFIEQVKSAHKQVKFEEKEIEAVLKVANGAVNKEGRVIYKNSWRVTNEHDTRVRSFTIKALLGYLPVMKREIAWYPLAYPEPEMAKCPRCEREEETQEHFFKCKQDDPERGEKDWGGRETKMVAEKYLDSRNAFIGPTEVVHRALQLAALLDWSERSKRETAATATATKTAAALSPAARKKLISESRAETIKRVCRAKIEWEYQRWKARCEAQIDREEG</sequence>
<accession>A0ACC1HCD4</accession>
<proteinExistence type="predicted"/>
<gene>
    <name evidence="1" type="ORF">EV182_003694</name>
</gene>
<keyword evidence="2" id="KW-1185">Reference proteome</keyword>
<organism evidence="1 2">
    <name type="scientific">Spiromyces aspiralis</name>
    <dbReference type="NCBI Taxonomy" id="68401"/>
    <lineage>
        <taxon>Eukaryota</taxon>
        <taxon>Fungi</taxon>
        <taxon>Fungi incertae sedis</taxon>
        <taxon>Zoopagomycota</taxon>
        <taxon>Kickxellomycotina</taxon>
        <taxon>Kickxellomycetes</taxon>
        <taxon>Kickxellales</taxon>
        <taxon>Kickxellaceae</taxon>
        <taxon>Spiromyces</taxon>
    </lineage>
</organism>
<dbReference type="EMBL" id="JAMZIH010006144">
    <property type="protein sequence ID" value="KAJ1674234.1"/>
    <property type="molecule type" value="Genomic_DNA"/>
</dbReference>